<feature type="non-terminal residue" evidence="1">
    <location>
        <position position="1"/>
    </location>
</feature>
<gene>
    <name evidence="1" type="ORF">PanWU01x14_038430</name>
</gene>
<protein>
    <submittedName>
        <fullName evidence="1">Uncharacterized protein</fullName>
    </submittedName>
</protein>
<organism evidence="1 2">
    <name type="scientific">Parasponia andersonii</name>
    <name type="common">Sponia andersonii</name>
    <dbReference type="NCBI Taxonomy" id="3476"/>
    <lineage>
        <taxon>Eukaryota</taxon>
        <taxon>Viridiplantae</taxon>
        <taxon>Streptophyta</taxon>
        <taxon>Embryophyta</taxon>
        <taxon>Tracheophyta</taxon>
        <taxon>Spermatophyta</taxon>
        <taxon>Magnoliopsida</taxon>
        <taxon>eudicotyledons</taxon>
        <taxon>Gunneridae</taxon>
        <taxon>Pentapetalae</taxon>
        <taxon>rosids</taxon>
        <taxon>fabids</taxon>
        <taxon>Rosales</taxon>
        <taxon>Cannabaceae</taxon>
        <taxon>Parasponia</taxon>
    </lineage>
</organism>
<dbReference type="AlphaFoldDB" id="A0A2P5DRI9"/>
<evidence type="ECO:0000313" key="1">
    <source>
        <dbReference type="EMBL" id="PON75892.1"/>
    </source>
</evidence>
<dbReference type="EMBL" id="JXTB01000021">
    <property type="protein sequence ID" value="PON75892.1"/>
    <property type="molecule type" value="Genomic_DNA"/>
</dbReference>
<reference evidence="2" key="1">
    <citation type="submission" date="2016-06" db="EMBL/GenBank/DDBJ databases">
        <title>Parallel loss of symbiosis genes in relatives of nitrogen-fixing non-legume Parasponia.</title>
        <authorList>
            <person name="Van Velzen R."/>
            <person name="Holmer R."/>
            <person name="Bu F."/>
            <person name="Rutten L."/>
            <person name="Van Zeijl A."/>
            <person name="Liu W."/>
            <person name="Santuari L."/>
            <person name="Cao Q."/>
            <person name="Sharma T."/>
            <person name="Shen D."/>
            <person name="Roswanjaya Y."/>
            <person name="Wardhani T."/>
            <person name="Kalhor M.S."/>
            <person name="Jansen J."/>
            <person name="Van den Hoogen J."/>
            <person name="Gungor B."/>
            <person name="Hartog M."/>
            <person name="Hontelez J."/>
            <person name="Verver J."/>
            <person name="Yang W.-C."/>
            <person name="Schijlen E."/>
            <person name="Repin R."/>
            <person name="Schilthuizen M."/>
            <person name="Schranz E."/>
            <person name="Heidstra R."/>
            <person name="Miyata K."/>
            <person name="Fedorova E."/>
            <person name="Kohlen W."/>
            <person name="Bisseling T."/>
            <person name="Smit S."/>
            <person name="Geurts R."/>
        </authorList>
    </citation>
    <scope>NUCLEOTIDE SEQUENCE [LARGE SCALE GENOMIC DNA]</scope>
    <source>
        <strain evidence="2">cv. WU1-14</strain>
    </source>
</reference>
<evidence type="ECO:0000313" key="2">
    <source>
        <dbReference type="Proteomes" id="UP000237105"/>
    </source>
</evidence>
<comment type="caution">
    <text evidence="1">The sequence shown here is derived from an EMBL/GenBank/DDBJ whole genome shotgun (WGS) entry which is preliminary data.</text>
</comment>
<dbReference type="Proteomes" id="UP000237105">
    <property type="component" value="Unassembled WGS sequence"/>
</dbReference>
<proteinExistence type="predicted"/>
<sequence length="65" mass="7214">NLLAPNTGHKVQATLKFFRLHKLLVIKEDTDILAPVPKLVVADPIKGEGTKEERKLLVNSLLSLE</sequence>
<accession>A0A2P5DRI9</accession>
<name>A0A2P5DRI9_PARAD</name>
<keyword evidence="2" id="KW-1185">Reference proteome</keyword>